<reference evidence="3" key="2">
    <citation type="submission" date="2012-08" db="EMBL/GenBank/DDBJ databases">
        <title>Genome sequence of Kazachstania naganishii.</title>
        <authorList>
            <person name="Gordon J.L."/>
            <person name="Armisen D."/>
            <person name="Proux-Wera E."/>
            <person name="OhEigeartaigh S.S."/>
            <person name="Byrne K.P."/>
            <person name="Wolfe K.H."/>
        </authorList>
    </citation>
    <scope>NUCLEOTIDE SEQUENCE [LARGE SCALE GENOMIC DNA]</scope>
    <source>
        <strain evidence="3">ATCC MYA-139 / BCRC 22969 / CBS 8797 / CCRC 22969 / KCTC 17520 / NBRC 10181 / NCYC 3082</strain>
    </source>
</reference>
<feature type="chain" id="PRO_5003796622" evidence="1">
    <location>
        <begin position="20"/>
        <end position="60"/>
    </location>
</feature>
<dbReference type="RefSeq" id="XP_022465629.1">
    <property type="nucleotide sequence ID" value="XM_022609210.1"/>
</dbReference>
<evidence type="ECO:0000313" key="2">
    <source>
        <dbReference type="EMBL" id="CCK71384.1"/>
    </source>
</evidence>
<dbReference type="HOGENOM" id="CLU_2942083_0_0_1"/>
<evidence type="ECO:0000313" key="3">
    <source>
        <dbReference type="Proteomes" id="UP000006310"/>
    </source>
</evidence>
<sequence length="60" mass="5903">MQFAKVFIPAAALLGFVQAQGNTTTHTSHNAAAMPLDGKHVGANAGAAGALVAGALAFLL</sequence>
<protein>
    <submittedName>
        <fullName evidence="2">Uncharacterized protein</fullName>
    </submittedName>
</protein>
<evidence type="ECO:0000256" key="1">
    <source>
        <dbReference type="SAM" id="SignalP"/>
    </source>
</evidence>
<dbReference type="KEGG" id="kng:KNAG_0G03265"/>
<proteinExistence type="predicted"/>
<reference evidence="2 3" key="1">
    <citation type="journal article" date="2011" name="Proc. Natl. Acad. Sci. U.S.A.">
        <title>Evolutionary erosion of yeast sex chromosomes by mating-type switching accidents.</title>
        <authorList>
            <person name="Gordon J.L."/>
            <person name="Armisen D."/>
            <person name="Proux-Wera E."/>
            <person name="Oheigeartaigh S.S."/>
            <person name="Byrne K.P."/>
            <person name="Wolfe K.H."/>
        </authorList>
    </citation>
    <scope>NUCLEOTIDE SEQUENCE [LARGE SCALE GENOMIC DNA]</scope>
    <source>
        <strain evidence="3">ATCC MYA-139 / BCRC 22969 / CBS 8797 / CCRC 22969 / KCTC 17520 / NBRC 10181 / NCYC 3082</strain>
    </source>
</reference>
<name>J7S871_HUIN7</name>
<keyword evidence="3" id="KW-1185">Reference proteome</keyword>
<dbReference type="Proteomes" id="UP000006310">
    <property type="component" value="Chromosome 7"/>
</dbReference>
<dbReference type="AlphaFoldDB" id="J7S871"/>
<feature type="signal peptide" evidence="1">
    <location>
        <begin position="1"/>
        <end position="19"/>
    </location>
</feature>
<accession>J7S871</accession>
<organism evidence="2 3">
    <name type="scientific">Huiozyma naganishii (strain ATCC MYA-139 / BCRC 22969 / CBS 8797 / KCTC 17520 / NBRC 10181 / NCYC 3082 / Yp74L-3)</name>
    <name type="common">Yeast</name>
    <name type="synonym">Kazachstania naganishii</name>
    <dbReference type="NCBI Taxonomy" id="1071383"/>
    <lineage>
        <taxon>Eukaryota</taxon>
        <taxon>Fungi</taxon>
        <taxon>Dikarya</taxon>
        <taxon>Ascomycota</taxon>
        <taxon>Saccharomycotina</taxon>
        <taxon>Saccharomycetes</taxon>
        <taxon>Saccharomycetales</taxon>
        <taxon>Saccharomycetaceae</taxon>
        <taxon>Huiozyma</taxon>
    </lineage>
</organism>
<dbReference type="GeneID" id="34527107"/>
<dbReference type="EMBL" id="HE978320">
    <property type="protein sequence ID" value="CCK71384.1"/>
    <property type="molecule type" value="Genomic_DNA"/>
</dbReference>
<keyword evidence="1" id="KW-0732">Signal</keyword>
<gene>
    <name evidence="2" type="primary">KNAG0G03265</name>
    <name evidence="2" type="ordered locus">KNAG_0G03265</name>
</gene>